<evidence type="ECO:0000313" key="2">
    <source>
        <dbReference type="EMBL" id="KAF7138020.1"/>
    </source>
</evidence>
<reference evidence="2" key="1">
    <citation type="submission" date="2019-11" db="EMBL/GenBank/DDBJ databases">
        <authorList>
            <person name="Liu Y."/>
            <person name="Hou J."/>
            <person name="Li T.-Q."/>
            <person name="Guan C.-H."/>
            <person name="Wu X."/>
            <person name="Wu H.-Z."/>
            <person name="Ling F."/>
            <person name="Zhang R."/>
            <person name="Shi X.-G."/>
            <person name="Ren J.-P."/>
            <person name="Chen E.-F."/>
            <person name="Sun J.-M."/>
        </authorList>
    </citation>
    <scope>NUCLEOTIDE SEQUENCE</scope>
    <source>
        <strain evidence="2">Adult_tree_wgs_1</strain>
        <tissue evidence="2">Leaves</tissue>
    </source>
</reference>
<dbReference type="EMBL" id="WJXA01000007">
    <property type="protein sequence ID" value="KAF7138020.1"/>
    <property type="molecule type" value="Genomic_DNA"/>
</dbReference>
<dbReference type="InterPro" id="IPR006527">
    <property type="entry name" value="F-box-assoc_dom_typ1"/>
</dbReference>
<evidence type="ECO:0000313" key="3">
    <source>
        <dbReference type="Proteomes" id="UP000626092"/>
    </source>
</evidence>
<dbReference type="InterPro" id="IPR050796">
    <property type="entry name" value="SCF_F-box_component"/>
</dbReference>
<evidence type="ECO:0000259" key="1">
    <source>
        <dbReference type="Pfam" id="PF07734"/>
    </source>
</evidence>
<name>A0A834LIY4_RHOSS</name>
<gene>
    <name evidence="2" type="ORF">RHSIM_Rhsim07G0063600</name>
</gene>
<dbReference type="PANTHER" id="PTHR31672">
    <property type="entry name" value="BNACNNG10540D PROTEIN"/>
    <property type="match status" value="1"/>
</dbReference>
<proteinExistence type="predicted"/>
<keyword evidence="3" id="KW-1185">Reference proteome</keyword>
<dbReference type="InterPro" id="IPR017451">
    <property type="entry name" value="F-box-assoc_interact_dom"/>
</dbReference>
<dbReference type="NCBIfam" id="TIGR01640">
    <property type="entry name" value="F_box_assoc_1"/>
    <property type="match status" value="1"/>
</dbReference>
<dbReference type="Proteomes" id="UP000626092">
    <property type="component" value="Unassembled WGS sequence"/>
</dbReference>
<dbReference type="PANTHER" id="PTHR31672:SF13">
    <property type="entry name" value="F-BOX PROTEIN CPR30-LIKE"/>
    <property type="match status" value="1"/>
</dbReference>
<protein>
    <recommendedName>
        <fullName evidence="1">F-box associated beta-propeller type 1 domain-containing protein</fullName>
    </recommendedName>
</protein>
<organism evidence="2 3">
    <name type="scientific">Rhododendron simsii</name>
    <name type="common">Sims's rhododendron</name>
    <dbReference type="NCBI Taxonomy" id="118357"/>
    <lineage>
        <taxon>Eukaryota</taxon>
        <taxon>Viridiplantae</taxon>
        <taxon>Streptophyta</taxon>
        <taxon>Embryophyta</taxon>
        <taxon>Tracheophyta</taxon>
        <taxon>Spermatophyta</taxon>
        <taxon>Magnoliopsida</taxon>
        <taxon>eudicotyledons</taxon>
        <taxon>Gunneridae</taxon>
        <taxon>Pentapetalae</taxon>
        <taxon>asterids</taxon>
        <taxon>Ericales</taxon>
        <taxon>Ericaceae</taxon>
        <taxon>Ericoideae</taxon>
        <taxon>Rhodoreae</taxon>
        <taxon>Rhododendron</taxon>
    </lineage>
</organism>
<dbReference type="AlphaFoldDB" id="A0A834LIY4"/>
<sequence>MCGRPVKMKPDTKLKIPLHNEELVIKSVGDANMNPRSKGGNAIQLCPKTNQYKVIRTCGHFARKGTDSGSVTEIHILGIGSWKRIGNAPSTLLHKVGSPTYLNGSLHWLCREDIILTCIMSFNLDSEKFKSLPPAHFTPSTTSPSWNLGVTLGELRGHLYIYDGSGFEQPKVWVMKEYGVQGSWSKEFCLCTQTVGERRIYGLFEPISLLRNGAILLFHSLSSALFYREAKKPGFRFLKFKG</sequence>
<feature type="domain" description="F-box associated beta-propeller type 1" evidence="1">
    <location>
        <begin position="49"/>
        <end position="189"/>
    </location>
</feature>
<comment type="caution">
    <text evidence="2">The sequence shown here is derived from an EMBL/GenBank/DDBJ whole genome shotgun (WGS) entry which is preliminary data.</text>
</comment>
<accession>A0A834LIY4</accession>
<dbReference type="Pfam" id="PF07734">
    <property type="entry name" value="FBA_1"/>
    <property type="match status" value="1"/>
</dbReference>
<dbReference type="OrthoDB" id="894159at2759"/>